<dbReference type="EMBL" id="CM047583">
    <property type="protein sequence ID" value="KAI9913476.1"/>
    <property type="molecule type" value="Genomic_DNA"/>
</dbReference>
<name>A0ACC0W6Z4_9STRA</name>
<keyword evidence="2" id="KW-1185">Reference proteome</keyword>
<accession>A0ACC0W6Z4</accession>
<organism evidence="1 2">
    <name type="scientific">Peronosclerospora sorghi</name>
    <dbReference type="NCBI Taxonomy" id="230839"/>
    <lineage>
        <taxon>Eukaryota</taxon>
        <taxon>Sar</taxon>
        <taxon>Stramenopiles</taxon>
        <taxon>Oomycota</taxon>
        <taxon>Peronosporomycetes</taxon>
        <taxon>Peronosporales</taxon>
        <taxon>Peronosporaceae</taxon>
        <taxon>Peronosclerospora</taxon>
    </lineage>
</organism>
<proteinExistence type="predicted"/>
<sequence length="352" mass="40068">MPSLVPPSSPFSSVVSQATGVQSAYSRLLSSLATEESEDVETADLHSQSSSVTSSTTPSHSTCESCAHLETEFARAVLFVESYQGPHRILSQENSSLKKSLYAYSQQATVGPCPTTTPPVGLGNLEQSKWEKWRELGNMTKQEAMKRYTTVLDNLVDDWRRSASVRGAAPSRNIVESSTRRSSFEVVSAVPHPLVKKYSSSMFDRLPRLYEELGALQERIEAESKRRDDLEAHLMHFTRETRSQFNTQTQDMEAMRHRVESVATSLKDEVGHHAIELQQLRTRHQELAVRCDHSVSWLRLQRVCLVLRGWTHSRALRVAFLVFLVFRAWHFLRRRGVPHLLAQILVRWLTRL</sequence>
<protein>
    <submittedName>
        <fullName evidence="1">Uncharacterized protein</fullName>
    </submittedName>
</protein>
<evidence type="ECO:0000313" key="2">
    <source>
        <dbReference type="Proteomes" id="UP001163321"/>
    </source>
</evidence>
<comment type="caution">
    <text evidence="1">The sequence shown here is derived from an EMBL/GenBank/DDBJ whole genome shotgun (WGS) entry which is preliminary data.</text>
</comment>
<dbReference type="Proteomes" id="UP001163321">
    <property type="component" value="Chromosome 4"/>
</dbReference>
<evidence type="ECO:0000313" key="1">
    <source>
        <dbReference type="EMBL" id="KAI9913476.1"/>
    </source>
</evidence>
<gene>
    <name evidence="1" type="ORF">PsorP6_006755</name>
</gene>
<reference evidence="1 2" key="1">
    <citation type="journal article" date="2022" name="bioRxiv">
        <title>The genome of the oomycete Peronosclerospora sorghi, a cosmopolitan pathogen of maize and sorghum, is inflated with dispersed pseudogenes.</title>
        <authorList>
            <person name="Fletcher K."/>
            <person name="Martin F."/>
            <person name="Isakeit T."/>
            <person name="Cavanaugh K."/>
            <person name="Magill C."/>
            <person name="Michelmore R."/>
        </authorList>
    </citation>
    <scope>NUCLEOTIDE SEQUENCE [LARGE SCALE GENOMIC DNA]</scope>
    <source>
        <strain evidence="1">P6</strain>
    </source>
</reference>